<organism evidence="2 3">
    <name type="scientific">Pseudocercospora fuligena</name>
    <dbReference type="NCBI Taxonomy" id="685502"/>
    <lineage>
        <taxon>Eukaryota</taxon>
        <taxon>Fungi</taxon>
        <taxon>Dikarya</taxon>
        <taxon>Ascomycota</taxon>
        <taxon>Pezizomycotina</taxon>
        <taxon>Dothideomycetes</taxon>
        <taxon>Dothideomycetidae</taxon>
        <taxon>Mycosphaerellales</taxon>
        <taxon>Mycosphaerellaceae</taxon>
        <taxon>Pseudocercospora</taxon>
    </lineage>
</organism>
<keyword evidence="1" id="KW-1133">Transmembrane helix</keyword>
<keyword evidence="3" id="KW-1185">Reference proteome</keyword>
<dbReference type="Proteomes" id="UP000660729">
    <property type="component" value="Unassembled WGS sequence"/>
</dbReference>
<sequence>MARPKTTTSKGSAIFLSLLVPTLMLCAFILSVVGTASKGWTYRVERDPDSRECMGINHRGPFQYCVLVPKVESSSSSTTATATATDESAIATATEEISSSSSTSTSCPLPNSESRFKQSCTVVNSPGSACAVKDSETISITGLVSNGATNDSSHFCQQIRIGGALLIAGCALIGIGMLATLILSGISLLQLFGRYKAPDDTSSPSIAWVSLVTSIIATLGFLAMLFGTLVSANDLVNLQSPSADWYGSGDFANSSNVGPWLIGQSVAVATAGWVLAAVGSSLITKIWPGPNVYYQEMQQDELGDEVMHSRAKTDT</sequence>
<feature type="transmembrane region" description="Helical" evidence="1">
    <location>
        <begin position="12"/>
        <end position="33"/>
    </location>
</feature>
<proteinExistence type="predicted"/>
<comment type="caution">
    <text evidence="2">The sequence shown here is derived from an EMBL/GenBank/DDBJ whole genome shotgun (WGS) entry which is preliminary data.</text>
</comment>
<feature type="transmembrane region" description="Helical" evidence="1">
    <location>
        <begin position="206"/>
        <end position="230"/>
    </location>
</feature>
<name>A0A8H6VI80_9PEZI</name>
<dbReference type="EMBL" id="JABCIY010000120">
    <property type="protein sequence ID" value="KAF7192535.1"/>
    <property type="molecule type" value="Genomic_DNA"/>
</dbReference>
<keyword evidence="1" id="KW-0812">Transmembrane</keyword>
<gene>
    <name evidence="2" type="ORF">HII31_06126</name>
</gene>
<evidence type="ECO:0000256" key="1">
    <source>
        <dbReference type="SAM" id="Phobius"/>
    </source>
</evidence>
<dbReference type="AlphaFoldDB" id="A0A8H6VI80"/>
<keyword evidence="1" id="KW-0472">Membrane</keyword>
<evidence type="ECO:0000313" key="3">
    <source>
        <dbReference type="Proteomes" id="UP000660729"/>
    </source>
</evidence>
<accession>A0A8H6VI80</accession>
<evidence type="ECO:0000313" key="2">
    <source>
        <dbReference type="EMBL" id="KAF7192535.1"/>
    </source>
</evidence>
<protein>
    <submittedName>
        <fullName evidence="2">Uncharacterized protein</fullName>
    </submittedName>
</protein>
<reference evidence="2" key="1">
    <citation type="submission" date="2020-04" db="EMBL/GenBank/DDBJ databases">
        <title>Draft genome resource of the tomato pathogen Pseudocercospora fuligena.</title>
        <authorList>
            <person name="Zaccaron A."/>
        </authorList>
    </citation>
    <scope>NUCLEOTIDE SEQUENCE</scope>
    <source>
        <strain evidence="2">PF001</strain>
    </source>
</reference>
<dbReference type="OrthoDB" id="3646212at2759"/>
<feature type="transmembrane region" description="Helical" evidence="1">
    <location>
        <begin position="164"/>
        <end position="186"/>
    </location>
</feature>